<dbReference type="HOGENOM" id="CLU_026481_5_1_7"/>
<gene>
    <name evidence="3" type="ordered locus">Sulba_0583</name>
</gene>
<organism evidence="3 4">
    <name type="scientific">Sulfurospirillum barnesii (strain ATCC 700032 / DSM 10660 / SES-3)</name>
    <dbReference type="NCBI Taxonomy" id="760154"/>
    <lineage>
        <taxon>Bacteria</taxon>
        <taxon>Pseudomonadati</taxon>
        <taxon>Campylobacterota</taxon>
        <taxon>Epsilonproteobacteria</taxon>
        <taxon>Campylobacterales</taxon>
        <taxon>Sulfurospirillaceae</taxon>
        <taxon>Sulfurospirillum</taxon>
    </lineage>
</organism>
<feature type="domain" description="tRNA(Ile)-lysidine/2-thiocytidine synthase N-terminal" evidence="2">
    <location>
        <begin position="27"/>
        <end position="196"/>
    </location>
</feature>
<dbReference type="Gene3D" id="3.40.50.620">
    <property type="entry name" value="HUPs"/>
    <property type="match status" value="1"/>
</dbReference>
<name>I3XVB8_SULBS</name>
<dbReference type="PANTHER" id="PTHR43686:SF1">
    <property type="entry name" value="AMINOTRAN_5 DOMAIN-CONTAINING PROTEIN"/>
    <property type="match status" value="1"/>
</dbReference>
<dbReference type="InterPro" id="IPR014729">
    <property type="entry name" value="Rossmann-like_a/b/a_fold"/>
</dbReference>
<evidence type="ECO:0000256" key="1">
    <source>
        <dbReference type="ARBA" id="ARBA00022679"/>
    </source>
</evidence>
<sequence length="259" mass="29930">MLNISKRLLRIAGRTNARYKLIHEGDKILLGLSGGKDSLSLAHILKHMQRVAPFDFEFKAVTITYGMGEELHTLHQHCVEHEIDHEIVDTKIFDLAQEKIRENSSFCSFFSRMRRGALYTYALEHGYTKLALAHHLDDAVESFFMNFSYNGTLRSMPPKYTAQNGLEVIRPLIHARERQLRDCAKEHNMPTIGDEACPAMRFDVKMPVMRARTKEMLTQMEQENPELFISLKKAFESLQVSSFCDERYLEEISESKAQD</sequence>
<dbReference type="eggNOG" id="COG0037">
    <property type="taxonomic scope" value="Bacteria"/>
</dbReference>
<keyword evidence="4" id="KW-1185">Reference proteome</keyword>
<dbReference type="PANTHER" id="PTHR43686">
    <property type="entry name" value="SULFURTRANSFERASE-RELATED"/>
    <property type="match status" value="1"/>
</dbReference>
<evidence type="ECO:0000313" key="3">
    <source>
        <dbReference type="EMBL" id="AFL67892.1"/>
    </source>
</evidence>
<dbReference type="Proteomes" id="UP000006176">
    <property type="component" value="Chromosome"/>
</dbReference>
<proteinExistence type="predicted"/>
<dbReference type="GO" id="GO:0016740">
    <property type="term" value="F:transferase activity"/>
    <property type="evidence" value="ECO:0007669"/>
    <property type="project" value="UniProtKB-KW"/>
</dbReference>
<dbReference type="GO" id="GO:0008033">
    <property type="term" value="P:tRNA processing"/>
    <property type="evidence" value="ECO:0007669"/>
    <property type="project" value="InterPro"/>
</dbReference>
<evidence type="ECO:0000259" key="2">
    <source>
        <dbReference type="Pfam" id="PF01171"/>
    </source>
</evidence>
<dbReference type="SUPFAM" id="SSF52402">
    <property type="entry name" value="Adenine nucleotide alpha hydrolases-like"/>
    <property type="match status" value="1"/>
</dbReference>
<dbReference type="KEGG" id="sba:Sulba_0583"/>
<dbReference type="AlphaFoldDB" id="I3XVB8"/>
<reference evidence="3 4" key="1">
    <citation type="submission" date="2012-06" db="EMBL/GenBank/DDBJ databases">
        <title>Complete sequence of Sulfurospirillum barnesii SES-3.</title>
        <authorList>
            <consortium name="US DOE Joint Genome Institute"/>
            <person name="Lucas S."/>
            <person name="Han J."/>
            <person name="Lapidus A."/>
            <person name="Cheng J.-F."/>
            <person name="Goodwin L."/>
            <person name="Pitluck S."/>
            <person name="Peters L."/>
            <person name="Ovchinnikova G."/>
            <person name="Lu M."/>
            <person name="Detter J.C."/>
            <person name="Han C."/>
            <person name="Tapia R."/>
            <person name="Land M."/>
            <person name="Hauser L."/>
            <person name="Kyrpides N."/>
            <person name="Ivanova N."/>
            <person name="Pagani I."/>
            <person name="Stolz J."/>
            <person name="Arkin A."/>
            <person name="Dehal P."/>
            <person name="Oremland R."/>
            <person name="Saltikov C."/>
            <person name="Basu P."/>
            <person name="Hollibaugh J."/>
            <person name="Newman D."/>
            <person name="Stolyar S."/>
            <person name="Hazen T."/>
            <person name="Woyke T."/>
        </authorList>
    </citation>
    <scope>NUCLEOTIDE SEQUENCE [LARGE SCALE GENOMIC DNA]</scope>
    <source>
        <strain evidence="4">ATCC 700032 / DSM 10660 / SES-3</strain>
    </source>
</reference>
<dbReference type="InterPro" id="IPR011063">
    <property type="entry name" value="TilS/TtcA_N"/>
</dbReference>
<accession>I3XVB8</accession>
<dbReference type="PIRSF" id="PIRSF004976">
    <property type="entry name" value="ATPase_YdaO"/>
    <property type="match status" value="1"/>
</dbReference>
<dbReference type="OrthoDB" id="9801054at2"/>
<dbReference type="InterPro" id="IPR035107">
    <property type="entry name" value="tRNA_thiolation_TtcA_Ctu1"/>
</dbReference>
<keyword evidence="1" id="KW-0808">Transferase</keyword>
<dbReference type="EMBL" id="CP003333">
    <property type="protein sequence ID" value="AFL67892.1"/>
    <property type="molecule type" value="Genomic_DNA"/>
</dbReference>
<evidence type="ECO:0000313" key="4">
    <source>
        <dbReference type="Proteomes" id="UP000006176"/>
    </source>
</evidence>
<dbReference type="PATRIC" id="fig|760154.4.peg.580"/>
<protein>
    <submittedName>
        <fullName evidence="3">Putative ATPase of the PP-loop superfamily implicated in cell cycle control</fullName>
    </submittedName>
</protein>
<dbReference type="STRING" id="760154.Sulba_0583"/>
<dbReference type="CDD" id="cd24138">
    <property type="entry name" value="TtcA-like"/>
    <property type="match status" value="1"/>
</dbReference>
<dbReference type="RefSeq" id="WP_014768772.1">
    <property type="nucleotide sequence ID" value="NC_018002.1"/>
</dbReference>
<dbReference type="Pfam" id="PF01171">
    <property type="entry name" value="ATP_bind_3"/>
    <property type="match status" value="1"/>
</dbReference>